<evidence type="ECO:0000313" key="1">
    <source>
        <dbReference type="EMBL" id="NVY96746.1"/>
    </source>
</evidence>
<name>A0A850RBQ5_9LACO</name>
<dbReference type="Gene3D" id="3.80.10.10">
    <property type="entry name" value="Ribonuclease Inhibitor"/>
    <property type="match status" value="1"/>
</dbReference>
<accession>A0A850RBQ5</accession>
<dbReference type="SUPFAM" id="SSF52047">
    <property type="entry name" value="RNI-like"/>
    <property type="match status" value="1"/>
</dbReference>
<proteinExistence type="predicted"/>
<gene>
    <name evidence="1" type="ORF">HU830_06200</name>
</gene>
<protein>
    <submittedName>
        <fullName evidence="1">Uncharacterized protein</fullName>
    </submittedName>
</protein>
<sequence>MTTLAAKNWNFGQPISLSELFAGCNQLTELDLNGWTMGQVTDLSSLSEVMKNLQRLHLTIGMFPM</sequence>
<reference evidence="1 2" key="1">
    <citation type="submission" date="2020-06" db="EMBL/GenBank/DDBJ databases">
        <authorList>
            <person name="Kang J."/>
        </authorList>
    </citation>
    <scope>NUCLEOTIDE SEQUENCE [LARGE SCALE GENOMIC DNA]</scope>
    <source>
        <strain evidence="1 2">DCY120</strain>
    </source>
</reference>
<dbReference type="EMBL" id="JABZEC010000005">
    <property type="protein sequence ID" value="NVY96746.1"/>
    <property type="molecule type" value="Genomic_DNA"/>
</dbReference>
<comment type="caution">
    <text evidence="1">The sequence shown here is derived from an EMBL/GenBank/DDBJ whole genome shotgun (WGS) entry which is preliminary data.</text>
</comment>
<evidence type="ECO:0000313" key="2">
    <source>
        <dbReference type="Proteomes" id="UP000563523"/>
    </source>
</evidence>
<dbReference type="InterPro" id="IPR032675">
    <property type="entry name" value="LRR_dom_sf"/>
</dbReference>
<dbReference type="Proteomes" id="UP000563523">
    <property type="component" value="Unassembled WGS sequence"/>
</dbReference>
<keyword evidence="2" id="KW-1185">Reference proteome</keyword>
<dbReference type="AlphaFoldDB" id="A0A850RBQ5"/>
<organism evidence="1 2">
    <name type="scientific">Bombilactobacillus apium</name>
    <dbReference type="NCBI Taxonomy" id="2675299"/>
    <lineage>
        <taxon>Bacteria</taxon>
        <taxon>Bacillati</taxon>
        <taxon>Bacillota</taxon>
        <taxon>Bacilli</taxon>
        <taxon>Lactobacillales</taxon>
        <taxon>Lactobacillaceae</taxon>
        <taxon>Bombilactobacillus</taxon>
    </lineage>
</organism>